<evidence type="ECO:0000313" key="2">
    <source>
        <dbReference type="Proteomes" id="UP000015106"/>
    </source>
</evidence>
<dbReference type="Proteomes" id="UP000015106">
    <property type="component" value="Chromosome 5"/>
</dbReference>
<dbReference type="EnsemblPlants" id="TuG1812G0500001813.01.T01">
    <property type="protein sequence ID" value="TuG1812G0500001813.01.T01"/>
    <property type="gene ID" value="TuG1812G0500001813.01"/>
</dbReference>
<organism evidence="1 2">
    <name type="scientific">Triticum urartu</name>
    <name type="common">Red wild einkorn</name>
    <name type="synonym">Crithodium urartu</name>
    <dbReference type="NCBI Taxonomy" id="4572"/>
    <lineage>
        <taxon>Eukaryota</taxon>
        <taxon>Viridiplantae</taxon>
        <taxon>Streptophyta</taxon>
        <taxon>Embryophyta</taxon>
        <taxon>Tracheophyta</taxon>
        <taxon>Spermatophyta</taxon>
        <taxon>Magnoliopsida</taxon>
        <taxon>Liliopsida</taxon>
        <taxon>Poales</taxon>
        <taxon>Poaceae</taxon>
        <taxon>BOP clade</taxon>
        <taxon>Pooideae</taxon>
        <taxon>Triticodae</taxon>
        <taxon>Triticeae</taxon>
        <taxon>Triticinae</taxon>
        <taxon>Triticum</taxon>
    </lineage>
</organism>
<protein>
    <submittedName>
        <fullName evidence="1">Uncharacterized protein</fullName>
    </submittedName>
</protein>
<keyword evidence="2" id="KW-1185">Reference proteome</keyword>
<reference evidence="2" key="1">
    <citation type="journal article" date="2013" name="Nature">
        <title>Draft genome of the wheat A-genome progenitor Triticum urartu.</title>
        <authorList>
            <person name="Ling H.Q."/>
            <person name="Zhao S."/>
            <person name="Liu D."/>
            <person name="Wang J."/>
            <person name="Sun H."/>
            <person name="Zhang C."/>
            <person name="Fan H."/>
            <person name="Li D."/>
            <person name="Dong L."/>
            <person name="Tao Y."/>
            <person name="Gao C."/>
            <person name="Wu H."/>
            <person name="Li Y."/>
            <person name="Cui Y."/>
            <person name="Guo X."/>
            <person name="Zheng S."/>
            <person name="Wang B."/>
            <person name="Yu K."/>
            <person name="Liang Q."/>
            <person name="Yang W."/>
            <person name="Lou X."/>
            <person name="Chen J."/>
            <person name="Feng M."/>
            <person name="Jian J."/>
            <person name="Zhang X."/>
            <person name="Luo G."/>
            <person name="Jiang Y."/>
            <person name="Liu J."/>
            <person name="Wang Z."/>
            <person name="Sha Y."/>
            <person name="Zhang B."/>
            <person name="Wu H."/>
            <person name="Tang D."/>
            <person name="Shen Q."/>
            <person name="Xue P."/>
            <person name="Zou S."/>
            <person name="Wang X."/>
            <person name="Liu X."/>
            <person name="Wang F."/>
            <person name="Yang Y."/>
            <person name="An X."/>
            <person name="Dong Z."/>
            <person name="Zhang K."/>
            <person name="Zhang X."/>
            <person name="Luo M.C."/>
            <person name="Dvorak J."/>
            <person name="Tong Y."/>
            <person name="Wang J."/>
            <person name="Yang H."/>
            <person name="Li Z."/>
            <person name="Wang D."/>
            <person name="Zhang A."/>
            <person name="Wang J."/>
        </authorList>
    </citation>
    <scope>NUCLEOTIDE SEQUENCE</scope>
    <source>
        <strain evidence="2">cv. G1812</strain>
    </source>
</reference>
<name>A0A8R7QEA0_TRIUA</name>
<reference evidence="1" key="3">
    <citation type="submission" date="2022-06" db="UniProtKB">
        <authorList>
            <consortium name="EnsemblPlants"/>
        </authorList>
    </citation>
    <scope>IDENTIFICATION</scope>
</reference>
<evidence type="ECO:0000313" key="1">
    <source>
        <dbReference type="EnsemblPlants" id="TuG1812G0500001813.01.T01"/>
    </source>
</evidence>
<dbReference type="Gramene" id="TuG1812G0500001813.01.T01">
    <property type="protein sequence ID" value="TuG1812G0500001813.01.T01"/>
    <property type="gene ID" value="TuG1812G0500001813.01"/>
</dbReference>
<accession>A0A8R7QEA0</accession>
<reference evidence="1" key="2">
    <citation type="submission" date="2018-03" db="EMBL/GenBank/DDBJ databases">
        <title>The Triticum urartu genome reveals the dynamic nature of wheat genome evolution.</title>
        <authorList>
            <person name="Ling H."/>
            <person name="Ma B."/>
            <person name="Shi X."/>
            <person name="Liu H."/>
            <person name="Dong L."/>
            <person name="Sun H."/>
            <person name="Cao Y."/>
            <person name="Gao Q."/>
            <person name="Zheng S."/>
            <person name="Li Y."/>
            <person name="Yu Y."/>
            <person name="Du H."/>
            <person name="Qi M."/>
            <person name="Li Y."/>
            <person name="Yu H."/>
            <person name="Cui Y."/>
            <person name="Wang N."/>
            <person name="Chen C."/>
            <person name="Wu H."/>
            <person name="Zhao Y."/>
            <person name="Zhang J."/>
            <person name="Li Y."/>
            <person name="Zhou W."/>
            <person name="Zhang B."/>
            <person name="Hu W."/>
            <person name="Eijk M."/>
            <person name="Tang J."/>
            <person name="Witsenboer H."/>
            <person name="Zhao S."/>
            <person name="Li Z."/>
            <person name="Zhang A."/>
            <person name="Wang D."/>
            <person name="Liang C."/>
        </authorList>
    </citation>
    <scope>NUCLEOTIDE SEQUENCE [LARGE SCALE GENOMIC DNA]</scope>
    <source>
        <strain evidence="1">cv. G1812</strain>
    </source>
</reference>
<sequence>MAEGCRGSAGMAAEGLDLEMHHGLPSARIAFDLNLNVDLSLFARPISVENFALVVYEGQVAVGGADKLVPPAVTESVAADMEMGAIVIHEGP</sequence>
<dbReference type="AlphaFoldDB" id="A0A8R7QEA0"/>
<proteinExistence type="predicted"/>